<evidence type="ECO:0000313" key="1">
    <source>
        <dbReference type="EMBL" id="PSN89962.1"/>
    </source>
</evidence>
<dbReference type="EMBL" id="NEXJ01000101">
    <property type="protein sequence ID" value="PSN89962.1"/>
    <property type="molecule type" value="Genomic_DNA"/>
</dbReference>
<reference evidence="1 2" key="1">
    <citation type="submission" date="2017-04" db="EMBL/GenBank/DDBJ databases">
        <title>Novel microbial lineages endemic to geothermal iron-oxide mats fill important gaps in the evolutionary history of Archaea.</title>
        <authorList>
            <person name="Jay Z.J."/>
            <person name="Beam J.P."/>
            <person name="Dlakic M."/>
            <person name="Rusch D.B."/>
            <person name="Kozubal M.A."/>
            <person name="Inskeep W.P."/>
        </authorList>
    </citation>
    <scope>NUCLEOTIDE SEQUENCE [LARGE SCALE GENOMIC DNA]</scope>
    <source>
        <strain evidence="1">ECH_B_SAG-M15</strain>
    </source>
</reference>
<evidence type="ECO:0000313" key="2">
    <source>
        <dbReference type="Proteomes" id="UP000240490"/>
    </source>
</evidence>
<organism evidence="1 2">
    <name type="scientific">Candidatus Marsarchaeota G2 archaeon ECH_B_SAG-M15</name>
    <dbReference type="NCBI Taxonomy" id="1978162"/>
    <lineage>
        <taxon>Archaea</taxon>
        <taxon>Candidatus Marsarchaeota</taxon>
        <taxon>Candidatus Marsarchaeota group 2</taxon>
    </lineage>
</organism>
<protein>
    <submittedName>
        <fullName evidence="1">Uncharacterized protein</fullName>
    </submittedName>
</protein>
<sequence>MNVEFNKKIMEELMEELKDKRPVFNSEDDFKFSLAWLIKEKYRDDVEIRLEKKMNNNKDASSSEAGDQKNKNQRVDIFIIVKNENDMEKIGIELKYFTAKIEWRDNKNEETFILAEQAANDIKCYDAWKDVERLEDFIDRDLINRGFAIWLTNVNSLTKDPTETKKRNNNTTYHDAFKIFNGREINGPEILKWDKKASKGTIKGRDKPITIKGNYKVYWKVYKDLSNGEKNIDGKRPKNKESKMVFKYAILEVQ</sequence>
<dbReference type="AlphaFoldDB" id="A0A2R6AUC0"/>
<accession>A0A2R6AUC0</accession>
<proteinExistence type="predicted"/>
<gene>
    <name evidence="1" type="ORF">B9Q08_05800</name>
</gene>
<comment type="caution">
    <text evidence="1">The sequence shown here is derived from an EMBL/GenBank/DDBJ whole genome shotgun (WGS) entry which is preliminary data.</text>
</comment>
<name>A0A2R6AUC0_9ARCH</name>
<dbReference type="Proteomes" id="UP000240490">
    <property type="component" value="Unassembled WGS sequence"/>
</dbReference>